<proteinExistence type="predicted"/>
<dbReference type="AlphaFoldDB" id="A0A5K1JWW6"/>
<name>A0A5K1JWW6_9APHY</name>
<dbReference type="EMBL" id="LR725376">
    <property type="protein sequence ID" value="VWO96113.1"/>
    <property type="molecule type" value="Genomic_DNA"/>
</dbReference>
<accession>A0A5K1JWW6</accession>
<sequence length="533" mass="60507">MKLRCLANVTPHLLDLEFDDDSYDRLTARDVIDKALKACRASYDEAADDILPLQEPRPMYYRLHYITDPAAAFKLDEAEAGNYDFRQGQAEADLHKQACGWYRMSGQCLQSKHVDSAALLKSEPMPEDRIVRWYFVVADSVYADRCTCASTYMLRPKQRCLDQRRAAYEEEVLEMLHEDGSANSTPSHVARYEADDSKAETTVAIGRRPAGSWGLDPSLYSAAFARAVNDLEHLEDVVIETPVFSSHPQRYDSEQRLRDMDEEEVWARCLDEPFDMIRWISMLADVADELNFKQERNLLNERIHGLLEKFFDGSPLILHDMGPDTETYMTGECMTAHGLPAIWLVFESKLWKDTGGAQELQAYDYVRAVTACPCLVMGMSGSDVEWYAAYFTDRLYATRLCRVRLDAGGSARSADAEENENRAKFQVIRTLGRALREYYANLHTGCTYRHTPHLLPQPTSIISQHRSGTASISDLESLHLIFLDQVSSDGKFNSHRVLFTGTIQRRGRTNAHAGLYQVRDVLRQGGALLPRVS</sequence>
<evidence type="ECO:0000313" key="1">
    <source>
        <dbReference type="EMBL" id="VWO96113.1"/>
    </source>
</evidence>
<reference evidence="1" key="1">
    <citation type="submission" date="2019-10" db="EMBL/GenBank/DDBJ databases">
        <authorList>
            <person name="Nor Muhammad N."/>
        </authorList>
    </citation>
    <scope>NUCLEOTIDE SEQUENCE</scope>
</reference>
<gene>
    <name evidence="1" type="primary">I1S2I3</name>
</gene>
<protein>
    <submittedName>
        <fullName evidence="1">N/A</fullName>
    </submittedName>
</protein>
<organism evidence="1">
    <name type="scientific">Ganoderma boninense</name>
    <dbReference type="NCBI Taxonomy" id="34458"/>
    <lineage>
        <taxon>Eukaryota</taxon>
        <taxon>Fungi</taxon>
        <taxon>Dikarya</taxon>
        <taxon>Basidiomycota</taxon>
        <taxon>Agaricomycotina</taxon>
        <taxon>Agaricomycetes</taxon>
        <taxon>Polyporales</taxon>
        <taxon>Polyporaceae</taxon>
        <taxon>Ganoderma</taxon>
    </lineage>
</organism>